<dbReference type="Proteomes" id="UP000664800">
    <property type="component" value="Unassembled WGS sequence"/>
</dbReference>
<dbReference type="EMBL" id="JAFKMR010000032">
    <property type="protein sequence ID" value="MBN8745522.1"/>
    <property type="molecule type" value="Genomic_DNA"/>
</dbReference>
<name>A0A8I1SWL3_THIA3</name>
<gene>
    <name evidence="1" type="ORF">J0I24_14650</name>
</gene>
<sequence>MKPIKIDCRPAKSRPTGFFQIECAGDRVQVRRHNPDGSACDALTLDFPVKQAALAVAMANLLAGARHA</sequence>
<reference evidence="1" key="1">
    <citation type="submission" date="2021-02" db="EMBL/GenBank/DDBJ databases">
        <title>Thiocyanate and organic carbon inputs drive convergent selection for specific autotrophic Afipia and Thiobacillus strains within complex microbiomes.</title>
        <authorList>
            <person name="Huddy R.J."/>
            <person name="Sachdeva R."/>
            <person name="Kadzinga F."/>
            <person name="Kantor R.S."/>
            <person name="Harrison S.T.L."/>
            <person name="Banfield J.F."/>
        </authorList>
    </citation>
    <scope>NUCLEOTIDE SEQUENCE</scope>
    <source>
        <strain evidence="1">SCN18_13_7_16_R3_B_64_19</strain>
    </source>
</reference>
<organism evidence="1 2">
    <name type="scientific">Thiomonas arsenitoxydans (strain DSM 22701 / CIP 110005 / 3As)</name>
    <dbReference type="NCBI Taxonomy" id="426114"/>
    <lineage>
        <taxon>Bacteria</taxon>
        <taxon>Pseudomonadati</taxon>
        <taxon>Pseudomonadota</taxon>
        <taxon>Betaproteobacteria</taxon>
        <taxon>Burkholderiales</taxon>
        <taxon>Thiomonas</taxon>
    </lineage>
</organism>
<dbReference type="RefSeq" id="WP_276732354.1">
    <property type="nucleotide sequence ID" value="NZ_JAFKMR010000032.1"/>
</dbReference>
<accession>A0A8I1SWL3</accession>
<protein>
    <submittedName>
        <fullName evidence="1">Uncharacterized protein</fullName>
    </submittedName>
</protein>
<evidence type="ECO:0000313" key="1">
    <source>
        <dbReference type="EMBL" id="MBN8745522.1"/>
    </source>
</evidence>
<dbReference type="AlphaFoldDB" id="A0A8I1SWL3"/>
<comment type="caution">
    <text evidence="1">The sequence shown here is derived from an EMBL/GenBank/DDBJ whole genome shotgun (WGS) entry which is preliminary data.</text>
</comment>
<proteinExistence type="predicted"/>
<evidence type="ECO:0000313" key="2">
    <source>
        <dbReference type="Proteomes" id="UP000664800"/>
    </source>
</evidence>